<dbReference type="GO" id="GO:0043066">
    <property type="term" value="P:negative regulation of apoptotic process"/>
    <property type="evidence" value="ECO:0007669"/>
    <property type="project" value="TreeGrafter"/>
</dbReference>
<evidence type="ECO:0000256" key="2">
    <source>
        <dbReference type="SAM" id="MobiDB-lite"/>
    </source>
</evidence>
<dbReference type="SUPFAM" id="SSF58026">
    <property type="entry name" value="Delta-sleep-inducing peptide immunoreactive peptide"/>
    <property type="match status" value="1"/>
</dbReference>
<evidence type="ECO:0008006" key="5">
    <source>
        <dbReference type="Google" id="ProtNLM"/>
    </source>
</evidence>
<evidence type="ECO:0000256" key="1">
    <source>
        <dbReference type="SAM" id="Coils"/>
    </source>
</evidence>
<dbReference type="GO" id="GO:0005634">
    <property type="term" value="C:nucleus"/>
    <property type="evidence" value="ECO:0007669"/>
    <property type="project" value="TreeGrafter"/>
</dbReference>
<dbReference type="OrthoDB" id="8961796at2759"/>
<dbReference type="AlphaFoldDB" id="A0A2B4STD5"/>
<dbReference type="STRING" id="50429.A0A2B4STD5"/>
<feature type="coiled-coil region" evidence="1">
    <location>
        <begin position="314"/>
        <end position="351"/>
    </location>
</feature>
<comment type="caution">
    <text evidence="3">The sequence shown here is derived from an EMBL/GenBank/DDBJ whole genome shotgun (WGS) entry which is preliminary data.</text>
</comment>
<evidence type="ECO:0000313" key="4">
    <source>
        <dbReference type="Proteomes" id="UP000225706"/>
    </source>
</evidence>
<accession>A0A2B4STD5</accession>
<name>A0A2B4STD5_STYPI</name>
<feature type="compositionally biased region" description="Basic and acidic residues" evidence="2">
    <location>
        <begin position="9"/>
        <end position="29"/>
    </location>
</feature>
<organism evidence="3 4">
    <name type="scientific">Stylophora pistillata</name>
    <name type="common">Smooth cauliflower coral</name>
    <dbReference type="NCBI Taxonomy" id="50429"/>
    <lineage>
        <taxon>Eukaryota</taxon>
        <taxon>Metazoa</taxon>
        <taxon>Cnidaria</taxon>
        <taxon>Anthozoa</taxon>
        <taxon>Hexacorallia</taxon>
        <taxon>Scleractinia</taxon>
        <taxon>Astrocoeniina</taxon>
        <taxon>Pocilloporidae</taxon>
        <taxon>Stylophora</taxon>
    </lineage>
</organism>
<feature type="compositionally biased region" description="Basic and acidic residues" evidence="2">
    <location>
        <begin position="167"/>
        <end position="176"/>
    </location>
</feature>
<dbReference type="GO" id="GO:0008284">
    <property type="term" value="P:positive regulation of cell population proliferation"/>
    <property type="evidence" value="ECO:0007669"/>
    <property type="project" value="TreeGrafter"/>
</dbReference>
<feature type="compositionally biased region" description="Polar residues" evidence="2">
    <location>
        <begin position="65"/>
        <end position="75"/>
    </location>
</feature>
<dbReference type="GO" id="GO:0005829">
    <property type="term" value="C:cytosol"/>
    <property type="evidence" value="ECO:0007669"/>
    <property type="project" value="TreeGrafter"/>
</dbReference>
<evidence type="ECO:0000313" key="3">
    <source>
        <dbReference type="EMBL" id="PFX33934.1"/>
    </source>
</evidence>
<keyword evidence="4" id="KW-1185">Reference proteome</keyword>
<keyword evidence="1" id="KW-0175">Coiled coil</keyword>
<feature type="compositionally biased region" description="Low complexity" evidence="2">
    <location>
        <begin position="145"/>
        <end position="160"/>
    </location>
</feature>
<proteinExistence type="predicted"/>
<feature type="region of interest" description="Disordered" evidence="2">
    <location>
        <begin position="141"/>
        <end position="206"/>
    </location>
</feature>
<reference evidence="4" key="1">
    <citation type="journal article" date="2017" name="bioRxiv">
        <title>Comparative analysis of the genomes of Stylophora pistillata and Acropora digitifera provides evidence for extensive differences between species of corals.</title>
        <authorList>
            <person name="Voolstra C.R."/>
            <person name="Li Y."/>
            <person name="Liew Y.J."/>
            <person name="Baumgarten S."/>
            <person name="Zoccola D."/>
            <person name="Flot J.-F."/>
            <person name="Tambutte S."/>
            <person name="Allemand D."/>
            <person name="Aranda M."/>
        </authorList>
    </citation>
    <scope>NUCLEOTIDE SEQUENCE [LARGE SCALE GENOMIC DNA]</scope>
</reference>
<feature type="region of interest" description="Disordered" evidence="2">
    <location>
        <begin position="1"/>
        <end position="90"/>
    </location>
</feature>
<feature type="compositionally biased region" description="Polar residues" evidence="2">
    <location>
        <begin position="177"/>
        <end position="195"/>
    </location>
</feature>
<gene>
    <name evidence="3" type="ORF">AWC38_SpisGene1112</name>
</gene>
<dbReference type="Gene3D" id="1.20.5.490">
    <property type="entry name" value="Single helix bin"/>
    <property type="match status" value="1"/>
</dbReference>
<dbReference type="PANTHER" id="PTHR46745">
    <property type="entry name" value="TSC22 DOMAIN FAMILY PROTEIN 1"/>
    <property type="match status" value="1"/>
</dbReference>
<sequence>MAEGVDNDMSEHQRGHGAPHGKEAVRSSEVEVAISSSNSQTRVPTRPPSVGNSTGPNPAHKKKSSFQITSVTESKIPSRGDSNGYDGELDLNESDLVDEVEVELDPFVDPGTANGNGGSRFKVVKIQRNESFVRGRWKCHDYPDAESAQNSSGSVSAASSTNISTHVSKDSTDKTESFSSTKINITSNSVGNHPTSETDSHLLDSQTHGSVVKFTTQVNEQNSSSSEAVVAVKKKDSEPRLGAPNEFAKHSDPSIARVSSSALDTSDRASPSIEGAQPIAVAAASVADTEAELPIVNKIASAMEQITQIKSDLLSVVNKEVQTLKETISKLTEENQELKLENEKLRNLYVNRKTST</sequence>
<dbReference type="Proteomes" id="UP000225706">
    <property type="component" value="Unassembled WGS sequence"/>
</dbReference>
<dbReference type="EMBL" id="LSMT01000007">
    <property type="protein sequence ID" value="PFX33934.1"/>
    <property type="molecule type" value="Genomic_DNA"/>
</dbReference>
<feature type="compositionally biased region" description="Polar residues" evidence="2">
    <location>
        <begin position="34"/>
        <end position="43"/>
    </location>
</feature>
<dbReference type="PANTHER" id="PTHR46745:SF1">
    <property type="entry name" value="TSC22 DOMAIN FAMILY PROTEIN 1"/>
    <property type="match status" value="1"/>
</dbReference>
<feature type="region of interest" description="Disordered" evidence="2">
    <location>
        <begin position="235"/>
        <end position="254"/>
    </location>
</feature>
<protein>
    <recommendedName>
        <fullName evidence="5">TSC22 domain family protein 1</fullName>
    </recommendedName>
</protein>